<protein>
    <recommendedName>
        <fullName evidence="1">PhoD-like phosphatase metallophosphatase domain-containing protein</fullName>
    </recommendedName>
</protein>
<dbReference type="InterPro" id="IPR038607">
    <property type="entry name" value="PhoD-like_sf"/>
</dbReference>
<dbReference type="SUPFAM" id="SSF56300">
    <property type="entry name" value="Metallo-dependent phosphatases"/>
    <property type="match status" value="1"/>
</dbReference>
<feature type="domain" description="PhoD-like phosphatase metallophosphatase" evidence="1">
    <location>
        <begin position="140"/>
        <end position="401"/>
    </location>
</feature>
<accession>A0A381VLB7</accession>
<reference evidence="2" key="1">
    <citation type="submission" date="2018-05" db="EMBL/GenBank/DDBJ databases">
        <authorList>
            <person name="Lanie J.A."/>
            <person name="Ng W.-L."/>
            <person name="Kazmierczak K.M."/>
            <person name="Andrzejewski T.M."/>
            <person name="Davidsen T.M."/>
            <person name="Wayne K.J."/>
            <person name="Tettelin H."/>
            <person name="Glass J.I."/>
            <person name="Rusch D."/>
            <person name="Podicherti R."/>
            <person name="Tsui H.-C.T."/>
            <person name="Winkler M.E."/>
        </authorList>
    </citation>
    <scope>NUCLEOTIDE SEQUENCE</scope>
</reference>
<evidence type="ECO:0000259" key="1">
    <source>
        <dbReference type="Pfam" id="PF09423"/>
    </source>
</evidence>
<organism evidence="2">
    <name type="scientific">marine metagenome</name>
    <dbReference type="NCBI Taxonomy" id="408172"/>
    <lineage>
        <taxon>unclassified sequences</taxon>
        <taxon>metagenomes</taxon>
        <taxon>ecological metagenomes</taxon>
    </lineage>
</organism>
<dbReference type="CDD" id="cd07389">
    <property type="entry name" value="MPP_PhoD"/>
    <property type="match status" value="1"/>
</dbReference>
<dbReference type="InterPro" id="IPR018946">
    <property type="entry name" value="PhoD-like_MPP"/>
</dbReference>
<evidence type="ECO:0000313" key="2">
    <source>
        <dbReference type="EMBL" id="SVA40841.1"/>
    </source>
</evidence>
<gene>
    <name evidence="2" type="ORF">METZ01_LOCUS93695</name>
</gene>
<dbReference type="EMBL" id="UINC01009092">
    <property type="protein sequence ID" value="SVA40841.1"/>
    <property type="molecule type" value="Genomic_DNA"/>
</dbReference>
<dbReference type="Pfam" id="PF09423">
    <property type="entry name" value="PhoD"/>
    <property type="match status" value="1"/>
</dbReference>
<dbReference type="Gene3D" id="3.60.21.70">
    <property type="entry name" value="PhoD-like phosphatase"/>
    <property type="match status" value="1"/>
</dbReference>
<name>A0A381VLB7_9ZZZZ</name>
<dbReference type="PANTHER" id="PTHR33987:SF1">
    <property type="entry name" value="CALCINEURIN-LIKE METALLO-PHOSPHOESTERASE SUPERFAMILY PROTEIN"/>
    <property type="match status" value="1"/>
</dbReference>
<dbReference type="PROSITE" id="PS51257">
    <property type="entry name" value="PROKAR_LIPOPROTEIN"/>
    <property type="match status" value="1"/>
</dbReference>
<dbReference type="InterPro" id="IPR029052">
    <property type="entry name" value="Metallo-depent_PP-like"/>
</dbReference>
<dbReference type="PANTHER" id="PTHR33987">
    <property type="entry name" value="CALCINEURIN-LIKE METALLO-PHOSPHOESTERASE SUPERFAMILY PROTEIN"/>
    <property type="match status" value="1"/>
</dbReference>
<dbReference type="AlphaFoldDB" id="A0A381VLB7"/>
<proteinExistence type="predicted"/>
<sequence length="468" mass="51288">MKSLHTVILSGLVLAAGCATSPDKNSAKSMATPPSDKGPRLIQAGPMIGHVGTHGAKVWIRTKRGSTLTAKAAQGGKPRNRLSVEDLGNGFSVLHFSRLAPVADTRVLLTVERAGSATETAAVAFRTAAVPSETGKVRIAFGSCSKVSQFNSGPIYKAIAAEQPDMALFIGDNSYFIVADGSDRHFNTTGPTGDWSSPEAMTARHLTTRMHPDLQSMFRSVPSYAVWDDHDYGPDNADRTLGLREEATTVFRQMWANSDYGTDSVPGIFSSFRNGPVEVFLLDDRYYKYSPQKHKDVTMATGEIWGRAQTDWLLDGLKRSTAPVKLIANGTQVITRSTGGEGHRREAQNELQRLIDHIEKHRIDGVIFLSGDRHYSELHYEARDGHPPLLEFTSSPLQQAQKVGPLKNRPNTFRLWGLNGNSYGLVTVDIPEPGKGTVRLEVRTEANTVPVVENTRCSSAWQLSDLRY</sequence>